<comment type="similarity">
    <text evidence="1">Belongs to the peptidase C59 family.</text>
</comment>
<dbReference type="InterPro" id="IPR052193">
    <property type="entry name" value="Peptidase_C59"/>
</dbReference>
<gene>
    <name evidence="4" type="ORF">H9L01_09050</name>
</gene>
<evidence type="ECO:0000259" key="3">
    <source>
        <dbReference type="Pfam" id="PF02275"/>
    </source>
</evidence>
<dbReference type="EMBL" id="CP060715">
    <property type="protein sequence ID" value="QNN60506.1"/>
    <property type="molecule type" value="Genomic_DNA"/>
</dbReference>
<dbReference type="Pfam" id="PF02275">
    <property type="entry name" value="CBAH"/>
    <property type="match status" value="1"/>
</dbReference>
<dbReference type="RefSeq" id="WP_187533634.1">
    <property type="nucleotide sequence ID" value="NZ_CBCSHU010000010.1"/>
</dbReference>
<keyword evidence="5" id="KW-1185">Reference proteome</keyword>
<keyword evidence="2 4" id="KW-0378">Hydrolase</keyword>
<dbReference type="CDD" id="cd00542">
    <property type="entry name" value="Ntn_PVA"/>
    <property type="match status" value="1"/>
</dbReference>
<evidence type="ECO:0000313" key="4">
    <source>
        <dbReference type="EMBL" id="QNN60506.1"/>
    </source>
</evidence>
<dbReference type="Gene3D" id="3.60.60.10">
    <property type="entry name" value="Penicillin V Acylase, Chain A"/>
    <property type="match status" value="1"/>
</dbReference>
<dbReference type="InterPro" id="IPR029055">
    <property type="entry name" value="Ntn_hydrolases_N"/>
</dbReference>
<organism evidence="4 5">
    <name type="scientific">Erysipelothrix inopinata</name>
    <dbReference type="NCBI Taxonomy" id="225084"/>
    <lineage>
        <taxon>Bacteria</taxon>
        <taxon>Bacillati</taxon>
        <taxon>Bacillota</taxon>
        <taxon>Erysipelotrichia</taxon>
        <taxon>Erysipelotrichales</taxon>
        <taxon>Erysipelotrichaceae</taxon>
        <taxon>Erysipelothrix</taxon>
    </lineage>
</organism>
<dbReference type="GO" id="GO:0016787">
    <property type="term" value="F:hydrolase activity"/>
    <property type="evidence" value="ECO:0007669"/>
    <property type="project" value="UniProtKB-KW"/>
</dbReference>
<dbReference type="PANTHER" id="PTHR35527:SF2">
    <property type="entry name" value="HYDROLASE"/>
    <property type="match status" value="1"/>
</dbReference>
<evidence type="ECO:0000313" key="5">
    <source>
        <dbReference type="Proteomes" id="UP000515928"/>
    </source>
</evidence>
<dbReference type="AlphaFoldDB" id="A0A7G9RY31"/>
<dbReference type="PANTHER" id="PTHR35527">
    <property type="entry name" value="CHOLOYLGLYCINE HYDROLASE"/>
    <property type="match status" value="1"/>
</dbReference>
<protein>
    <submittedName>
        <fullName evidence="4">Choloylglycine hydrolase family protein</fullName>
    </submittedName>
</protein>
<proteinExistence type="inferred from homology"/>
<accession>A0A7G9RY31</accession>
<evidence type="ECO:0000256" key="1">
    <source>
        <dbReference type="ARBA" id="ARBA00006625"/>
    </source>
</evidence>
<dbReference type="KEGG" id="eio:H9L01_09050"/>
<dbReference type="InterPro" id="IPR029132">
    <property type="entry name" value="CBAH/NAAA_C"/>
</dbReference>
<dbReference type="Proteomes" id="UP000515928">
    <property type="component" value="Chromosome"/>
</dbReference>
<sequence length="314" mass="35301">MCTNITLKSSDNTVLMARTMDFSFALDPEMMVYPRNFKLNFAFNEPLEHHYAFLGLSKNIGVFALADGINEHGLTAAALYFEGYATYESTVVEGKSIAPNDIVMWMLAKCKTVEDVKEVFQTHHLVELKLEFLGMIPPLHWVFQDIEGNSIIVEPLEDGIKIYENKLGVLTNSPDYGWHKTNVRSYIGLDPAQVEPRTIYGENFKAFGQGSGTFGLPGDLTPPSRFVKALYSKLSTKKAANEAELVVAASHILNNVDIPKGSVVTQRKTIDYTQYTAYMISNTQTYYYRLYDSLNTEVVNLNDFDLDGNEIIKV</sequence>
<reference evidence="4 5" key="1">
    <citation type="submission" date="2020-08" db="EMBL/GenBank/DDBJ databases">
        <title>Genome sequence of Erysipelothrix inopinata DSM 15511T.</title>
        <authorList>
            <person name="Hyun D.-W."/>
            <person name="Bae J.-W."/>
        </authorList>
    </citation>
    <scope>NUCLEOTIDE SEQUENCE [LARGE SCALE GENOMIC DNA]</scope>
    <source>
        <strain evidence="4 5">DSM 15511</strain>
    </source>
</reference>
<dbReference type="SUPFAM" id="SSF56235">
    <property type="entry name" value="N-terminal nucleophile aminohydrolases (Ntn hydrolases)"/>
    <property type="match status" value="1"/>
</dbReference>
<name>A0A7G9RY31_9FIRM</name>
<feature type="domain" description="Choloylglycine hydrolase/NAAA C-terminal" evidence="3">
    <location>
        <begin position="2"/>
        <end position="312"/>
    </location>
</feature>
<evidence type="ECO:0000256" key="2">
    <source>
        <dbReference type="ARBA" id="ARBA00022801"/>
    </source>
</evidence>